<comment type="similarity">
    <text evidence="8">Belongs to the binding-protein-dependent transport system permease family. LivHM subfamily.</text>
</comment>
<evidence type="ECO:0000313" key="11">
    <source>
        <dbReference type="Proteomes" id="UP000193061"/>
    </source>
</evidence>
<evidence type="ECO:0000256" key="5">
    <source>
        <dbReference type="ARBA" id="ARBA00022970"/>
    </source>
</evidence>
<evidence type="ECO:0000256" key="4">
    <source>
        <dbReference type="ARBA" id="ARBA00022692"/>
    </source>
</evidence>
<proteinExistence type="inferred from homology"/>
<dbReference type="InterPro" id="IPR052157">
    <property type="entry name" value="BCAA_transport_permease"/>
</dbReference>
<feature type="transmembrane region" description="Helical" evidence="9">
    <location>
        <begin position="47"/>
        <end position="65"/>
    </location>
</feature>
<accession>A0A1X6ZI36</accession>
<reference evidence="10 11" key="1">
    <citation type="submission" date="2017-03" db="EMBL/GenBank/DDBJ databases">
        <authorList>
            <person name="Afonso C.L."/>
            <person name="Miller P.J."/>
            <person name="Scott M.A."/>
            <person name="Spackman E."/>
            <person name="Goraichik I."/>
            <person name="Dimitrov K.M."/>
            <person name="Suarez D.L."/>
            <person name="Swayne D.E."/>
        </authorList>
    </citation>
    <scope>NUCLEOTIDE SEQUENCE [LARGE SCALE GENOMIC DNA]</scope>
    <source>
        <strain evidence="10 11">CECT 7450</strain>
    </source>
</reference>
<evidence type="ECO:0000256" key="6">
    <source>
        <dbReference type="ARBA" id="ARBA00022989"/>
    </source>
</evidence>
<evidence type="ECO:0000256" key="1">
    <source>
        <dbReference type="ARBA" id="ARBA00004651"/>
    </source>
</evidence>
<feature type="transmembrane region" description="Helical" evidence="9">
    <location>
        <begin position="340"/>
        <end position="358"/>
    </location>
</feature>
<dbReference type="InterPro" id="IPR001851">
    <property type="entry name" value="ABC_transp_permease"/>
</dbReference>
<feature type="transmembrane region" description="Helical" evidence="9">
    <location>
        <begin position="220"/>
        <end position="246"/>
    </location>
</feature>
<dbReference type="CDD" id="cd06582">
    <property type="entry name" value="TM_PBP1_LivH_like"/>
    <property type="match status" value="1"/>
</dbReference>
<dbReference type="GO" id="GO:0022857">
    <property type="term" value="F:transmembrane transporter activity"/>
    <property type="evidence" value="ECO:0007669"/>
    <property type="project" value="InterPro"/>
</dbReference>
<evidence type="ECO:0000256" key="2">
    <source>
        <dbReference type="ARBA" id="ARBA00022448"/>
    </source>
</evidence>
<evidence type="ECO:0000256" key="8">
    <source>
        <dbReference type="ARBA" id="ARBA00037998"/>
    </source>
</evidence>
<evidence type="ECO:0000313" key="10">
    <source>
        <dbReference type="EMBL" id="SLN51730.1"/>
    </source>
</evidence>
<name>A0A1X6ZI36_9RHOB</name>
<keyword evidence="11" id="KW-1185">Reference proteome</keyword>
<dbReference type="Proteomes" id="UP000193061">
    <property type="component" value="Unassembled WGS sequence"/>
</dbReference>
<sequence>MFKSGTPLTSLAITAGGLIGFFVLMIGLVGVNAVLLQTLDGLSKGSAYAMIALGLTLIFGTLGVVNFAHGALFMIGAFCAVTLSKFLTLSKEVVDESKTDFLGNPLKVNVPYVNDLFGEATGATIIDWAVPLSLLFAIPVMILVGIVMERGLIKHFYKRPHADQILVTFGLAIVLQEIIKFYYGANPIPTPAPSAFSGSLDFGALIGMDPNLIIYPYWRIIYFVFAALIIGAVFAFLQFTTFGMVVRAGMADRETVQLLGINIDRRFTLMFGLAAAVAGLAGVMYTPINSPNYHMGMDFLVLSFVVVVVGGMGSLPGAVLAGFLLGILESFASMREILDVLPGINQIIIYLVAIIILLTRPRGLMGKKGVMEE</sequence>
<evidence type="ECO:0000256" key="3">
    <source>
        <dbReference type="ARBA" id="ARBA00022475"/>
    </source>
</evidence>
<organism evidence="10 11">
    <name type="scientific">Roseovarius albus</name>
    <dbReference type="NCBI Taxonomy" id="1247867"/>
    <lineage>
        <taxon>Bacteria</taxon>
        <taxon>Pseudomonadati</taxon>
        <taxon>Pseudomonadota</taxon>
        <taxon>Alphaproteobacteria</taxon>
        <taxon>Rhodobacterales</taxon>
        <taxon>Roseobacteraceae</taxon>
        <taxon>Roseovarius</taxon>
    </lineage>
</organism>
<keyword evidence="6 9" id="KW-1133">Transmembrane helix</keyword>
<dbReference type="PANTHER" id="PTHR11795:SF442">
    <property type="entry name" value="ABC TRANSPORTER ATP-BINDING PROTEIN"/>
    <property type="match status" value="1"/>
</dbReference>
<dbReference type="GO" id="GO:0005886">
    <property type="term" value="C:plasma membrane"/>
    <property type="evidence" value="ECO:0007669"/>
    <property type="project" value="UniProtKB-SubCell"/>
</dbReference>
<keyword evidence="2" id="KW-0813">Transport</keyword>
<evidence type="ECO:0000256" key="7">
    <source>
        <dbReference type="ARBA" id="ARBA00023136"/>
    </source>
</evidence>
<protein>
    <submittedName>
        <fullName evidence="10">High-affinity branched-chain amino acid transport system permease protein LivH</fullName>
    </submittedName>
</protein>
<evidence type="ECO:0000256" key="9">
    <source>
        <dbReference type="SAM" id="Phobius"/>
    </source>
</evidence>
<feature type="transmembrane region" description="Helical" evidence="9">
    <location>
        <begin position="300"/>
        <end position="328"/>
    </location>
</feature>
<feature type="transmembrane region" description="Helical" evidence="9">
    <location>
        <begin position="12"/>
        <end position="35"/>
    </location>
</feature>
<dbReference type="AlphaFoldDB" id="A0A1X6ZI36"/>
<keyword evidence="3" id="KW-1003">Cell membrane</keyword>
<comment type="subcellular location">
    <subcellularLocation>
        <location evidence="1">Cell membrane</location>
        <topology evidence="1">Multi-pass membrane protein</topology>
    </subcellularLocation>
</comment>
<dbReference type="Pfam" id="PF02653">
    <property type="entry name" value="BPD_transp_2"/>
    <property type="match status" value="1"/>
</dbReference>
<gene>
    <name evidence="10" type="primary">livH_2</name>
    <name evidence="10" type="ORF">ROA7450_02604</name>
</gene>
<keyword evidence="7 9" id="KW-0472">Membrane</keyword>
<dbReference type="GO" id="GO:0006865">
    <property type="term" value="P:amino acid transport"/>
    <property type="evidence" value="ECO:0007669"/>
    <property type="project" value="UniProtKB-KW"/>
</dbReference>
<feature type="transmembrane region" description="Helical" evidence="9">
    <location>
        <begin position="267"/>
        <end position="288"/>
    </location>
</feature>
<keyword evidence="5" id="KW-0029">Amino-acid transport</keyword>
<feature type="transmembrane region" description="Helical" evidence="9">
    <location>
        <begin position="128"/>
        <end position="153"/>
    </location>
</feature>
<dbReference type="EMBL" id="FWFX01000007">
    <property type="protein sequence ID" value="SLN51730.1"/>
    <property type="molecule type" value="Genomic_DNA"/>
</dbReference>
<keyword evidence="4 9" id="KW-0812">Transmembrane</keyword>
<dbReference type="PANTHER" id="PTHR11795">
    <property type="entry name" value="BRANCHED-CHAIN AMINO ACID TRANSPORT SYSTEM PERMEASE PROTEIN LIVH"/>
    <property type="match status" value="1"/>
</dbReference>